<organism evidence="1 2">
    <name type="scientific">Cupriavidus pinatubonensis</name>
    <dbReference type="NCBI Taxonomy" id="248026"/>
    <lineage>
        <taxon>Bacteria</taxon>
        <taxon>Pseudomonadati</taxon>
        <taxon>Pseudomonadota</taxon>
        <taxon>Betaproteobacteria</taxon>
        <taxon>Burkholderiales</taxon>
        <taxon>Burkholderiaceae</taxon>
        <taxon>Cupriavidus</taxon>
    </lineage>
</organism>
<proteinExistence type="predicted"/>
<protein>
    <submittedName>
        <fullName evidence="1">Uncharacterized protein</fullName>
    </submittedName>
</protein>
<keyword evidence="2" id="KW-1185">Reference proteome</keyword>
<dbReference type="EMBL" id="CAJZAF010000034">
    <property type="protein sequence ID" value="CAG9183268.1"/>
    <property type="molecule type" value="Genomic_DNA"/>
</dbReference>
<dbReference type="RefSeq" id="WP_224007517.1">
    <property type="nucleotide sequence ID" value="NZ_CAJZAF010000034.1"/>
</dbReference>
<evidence type="ECO:0000313" key="2">
    <source>
        <dbReference type="Proteomes" id="UP000701702"/>
    </source>
</evidence>
<gene>
    <name evidence="1" type="ORF">LMG23994_05102</name>
</gene>
<evidence type="ECO:0000313" key="1">
    <source>
        <dbReference type="EMBL" id="CAG9183268.1"/>
    </source>
</evidence>
<reference evidence="1 2" key="1">
    <citation type="submission" date="2021-08" db="EMBL/GenBank/DDBJ databases">
        <authorList>
            <person name="Peeters C."/>
        </authorList>
    </citation>
    <scope>NUCLEOTIDE SEQUENCE [LARGE SCALE GENOMIC DNA]</scope>
    <source>
        <strain evidence="1 2">LMG 23994</strain>
    </source>
</reference>
<name>A0ABM8XSH9_9BURK</name>
<accession>A0ABM8XSH9</accession>
<sequence length="148" mass="16364">MSRPGRKRRSDELLPRFGEIKRVRASLSIRADKPRSLPPERVTMFSIDIEGELTEPVAGTSQFSIMVYVNSTPVVSETGVPSIGAVIGIKPVVQGVIDLSPSEFQSLLMMASTGMLRSCYLCITKPRYRSARIVTADFNSRTVDELDE</sequence>
<comment type="caution">
    <text evidence="1">The sequence shown here is derived from an EMBL/GenBank/DDBJ whole genome shotgun (WGS) entry which is preliminary data.</text>
</comment>
<dbReference type="Proteomes" id="UP000701702">
    <property type="component" value="Unassembled WGS sequence"/>
</dbReference>